<evidence type="ECO:0000256" key="6">
    <source>
        <dbReference type="SAM" id="Phobius"/>
    </source>
</evidence>
<dbReference type="InterPro" id="IPR003807">
    <property type="entry name" value="DUF202"/>
</dbReference>
<dbReference type="RefSeq" id="WP_235053235.1">
    <property type="nucleotide sequence ID" value="NZ_JAKFHA010000009.1"/>
</dbReference>
<dbReference type="PANTHER" id="PTHR34187:SF2">
    <property type="entry name" value="DUF202 DOMAIN-CONTAINING PROTEIN"/>
    <property type="match status" value="1"/>
</dbReference>
<feature type="transmembrane region" description="Helical" evidence="6">
    <location>
        <begin position="60"/>
        <end position="78"/>
    </location>
</feature>
<feature type="transmembrane region" description="Helical" evidence="6">
    <location>
        <begin position="29"/>
        <end position="48"/>
    </location>
</feature>
<organism evidence="8 9">
    <name type="scientific">Yinghuangia soli</name>
    <dbReference type="NCBI Taxonomy" id="2908204"/>
    <lineage>
        <taxon>Bacteria</taxon>
        <taxon>Bacillati</taxon>
        <taxon>Actinomycetota</taxon>
        <taxon>Actinomycetes</taxon>
        <taxon>Kitasatosporales</taxon>
        <taxon>Streptomycetaceae</taxon>
        <taxon>Yinghuangia</taxon>
    </lineage>
</organism>
<sequence>MAKDRRRPRLQEIGDEPDYRFTLANERTFLAWIRTALSLLAGGVAVVQFLPDLGPRPQRLLLGFILVAIALALAASAYRRWFRVERAMRLSQALPASLMPLMLSLGVAVVIGVSVVLMLSDV</sequence>
<keyword evidence="4 6" id="KW-1133">Transmembrane helix</keyword>
<keyword evidence="3 6" id="KW-0812">Transmembrane</keyword>
<keyword evidence="5 6" id="KW-0472">Membrane</keyword>
<evidence type="ECO:0000259" key="7">
    <source>
        <dbReference type="Pfam" id="PF02656"/>
    </source>
</evidence>
<feature type="domain" description="DUF202" evidence="7">
    <location>
        <begin position="20"/>
        <end position="87"/>
    </location>
</feature>
<dbReference type="EMBL" id="JAKFHA010000009">
    <property type="protein sequence ID" value="MCF2529075.1"/>
    <property type="molecule type" value="Genomic_DNA"/>
</dbReference>
<protein>
    <submittedName>
        <fullName evidence="8">DUF202 domain-containing protein</fullName>
    </submittedName>
</protein>
<dbReference type="GO" id="GO:0005886">
    <property type="term" value="C:plasma membrane"/>
    <property type="evidence" value="ECO:0007669"/>
    <property type="project" value="UniProtKB-SubCell"/>
</dbReference>
<dbReference type="PANTHER" id="PTHR34187">
    <property type="entry name" value="FGR18P"/>
    <property type="match status" value="1"/>
</dbReference>
<proteinExistence type="predicted"/>
<evidence type="ECO:0000256" key="4">
    <source>
        <dbReference type="ARBA" id="ARBA00022989"/>
    </source>
</evidence>
<evidence type="ECO:0000256" key="3">
    <source>
        <dbReference type="ARBA" id="ARBA00022692"/>
    </source>
</evidence>
<dbReference type="Pfam" id="PF02656">
    <property type="entry name" value="DUF202"/>
    <property type="match status" value="1"/>
</dbReference>
<comment type="caution">
    <text evidence="8">The sequence shown here is derived from an EMBL/GenBank/DDBJ whole genome shotgun (WGS) entry which is preliminary data.</text>
</comment>
<dbReference type="Proteomes" id="UP001165378">
    <property type="component" value="Unassembled WGS sequence"/>
</dbReference>
<feature type="transmembrane region" description="Helical" evidence="6">
    <location>
        <begin position="98"/>
        <end position="119"/>
    </location>
</feature>
<dbReference type="AlphaFoldDB" id="A0AA41Q032"/>
<name>A0AA41Q032_9ACTN</name>
<evidence type="ECO:0000256" key="2">
    <source>
        <dbReference type="ARBA" id="ARBA00022475"/>
    </source>
</evidence>
<comment type="subcellular location">
    <subcellularLocation>
        <location evidence="1">Cell membrane</location>
        <topology evidence="1">Multi-pass membrane protein</topology>
    </subcellularLocation>
</comment>
<keyword evidence="9" id="KW-1185">Reference proteome</keyword>
<evidence type="ECO:0000313" key="8">
    <source>
        <dbReference type="EMBL" id="MCF2529075.1"/>
    </source>
</evidence>
<accession>A0AA41Q032</accession>
<reference evidence="8" key="1">
    <citation type="submission" date="2022-01" db="EMBL/GenBank/DDBJ databases">
        <title>Genome-Based Taxonomic Classification of the Phylum Actinobacteria.</title>
        <authorList>
            <person name="Gao Y."/>
        </authorList>
    </citation>
    <scope>NUCLEOTIDE SEQUENCE</scope>
    <source>
        <strain evidence="8">KLBMP 8922</strain>
    </source>
</reference>
<dbReference type="InterPro" id="IPR052053">
    <property type="entry name" value="IM_YidH-like"/>
</dbReference>
<evidence type="ECO:0000256" key="5">
    <source>
        <dbReference type="ARBA" id="ARBA00023136"/>
    </source>
</evidence>
<evidence type="ECO:0000313" key="9">
    <source>
        <dbReference type="Proteomes" id="UP001165378"/>
    </source>
</evidence>
<gene>
    <name evidence="8" type="ORF">LZ495_17910</name>
</gene>
<keyword evidence="2" id="KW-1003">Cell membrane</keyword>
<evidence type="ECO:0000256" key="1">
    <source>
        <dbReference type="ARBA" id="ARBA00004651"/>
    </source>
</evidence>